<dbReference type="GO" id="GO:1990002">
    <property type="term" value="F:methylglyoxal reductase (NADPH) (acetol producing) activity"/>
    <property type="evidence" value="ECO:0007669"/>
    <property type="project" value="RHEA"/>
</dbReference>
<evidence type="ECO:0000256" key="2">
    <source>
        <dbReference type="ARBA" id="ARBA00023002"/>
    </source>
</evidence>
<dbReference type="InterPro" id="IPR036812">
    <property type="entry name" value="NAD(P)_OxRdtase_dom_sf"/>
</dbReference>
<evidence type="ECO:0000259" key="7">
    <source>
        <dbReference type="Pfam" id="PF00248"/>
    </source>
</evidence>
<feature type="domain" description="NADP-dependent oxidoreductase" evidence="7">
    <location>
        <begin position="18"/>
        <end position="304"/>
    </location>
</feature>
<dbReference type="AlphaFoldDB" id="A0A517S9W8"/>
<dbReference type="PIRSF" id="PIRSF000097">
    <property type="entry name" value="AKR"/>
    <property type="match status" value="1"/>
</dbReference>
<dbReference type="RefSeq" id="WP_145027664.1">
    <property type="nucleotide sequence ID" value="NZ_CP036271.1"/>
</dbReference>
<dbReference type="Proteomes" id="UP000315700">
    <property type="component" value="Chromosome"/>
</dbReference>
<evidence type="ECO:0000256" key="3">
    <source>
        <dbReference type="ARBA" id="ARBA00049445"/>
    </source>
</evidence>
<dbReference type="InterPro" id="IPR023210">
    <property type="entry name" value="NADP_OxRdtase_dom"/>
</dbReference>
<dbReference type="InParanoid" id="A0A517S9W8"/>
<feature type="active site" description="Proton donor" evidence="4">
    <location>
        <position position="51"/>
    </location>
</feature>
<dbReference type="FunCoup" id="A0A517S9W8">
    <property type="interactions" value="349"/>
</dbReference>
<name>A0A517S9W8_9PLAN</name>
<proteinExistence type="inferred from homology"/>
<reference evidence="8 9" key="1">
    <citation type="submission" date="2019-02" db="EMBL/GenBank/DDBJ databases">
        <title>Deep-cultivation of Planctomycetes and their phenomic and genomic characterization uncovers novel biology.</title>
        <authorList>
            <person name="Wiegand S."/>
            <person name="Jogler M."/>
            <person name="Boedeker C."/>
            <person name="Pinto D."/>
            <person name="Vollmers J."/>
            <person name="Rivas-Marin E."/>
            <person name="Kohn T."/>
            <person name="Peeters S.H."/>
            <person name="Heuer A."/>
            <person name="Rast P."/>
            <person name="Oberbeckmann S."/>
            <person name="Bunk B."/>
            <person name="Jeske O."/>
            <person name="Meyerdierks A."/>
            <person name="Storesund J.E."/>
            <person name="Kallscheuer N."/>
            <person name="Luecker S."/>
            <person name="Lage O.M."/>
            <person name="Pohl T."/>
            <person name="Merkel B.J."/>
            <person name="Hornburger P."/>
            <person name="Mueller R.-W."/>
            <person name="Bruemmer F."/>
            <person name="Labrenz M."/>
            <person name="Spormann A.M."/>
            <person name="Op den Camp H."/>
            <person name="Overmann J."/>
            <person name="Amann R."/>
            <person name="Jetten M.S.M."/>
            <person name="Mascher T."/>
            <person name="Medema M.H."/>
            <person name="Devos D.P."/>
            <person name="Kaster A.-K."/>
            <person name="Ovreas L."/>
            <person name="Rohde M."/>
            <person name="Galperin M.Y."/>
            <person name="Jogler C."/>
        </authorList>
    </citation>
    <scope>NUCLEOTIDE SEQUENCE [LARGE SCALE GENOMIC DNA]</scope>
    <source>
        <strain evidence="8 9">Pan44</strain>
    </source>
</reference>
<evidence type="ECO:0000313" key="8">
    <source>
        <dbReference type="EMBL" id="QDT52913.1"/>
    </source>
</evidence>
<dbReference type="EC" id="1.-.-.-" evidence="8"/>
<keyword evidence="9" id="KW-1185">Reference proteome</keyword>
<dbReference type="PROSITE" id="PS00798">
    <property type="entry name" value="ALDOKETO_REDUCTASE_1"/>
    <property type="match status" value="1"/>
</dbReference>
<evidence type="ECO:0000313" key="9">
    <source>
        <dbReference type="Proteomes" id="UP000315700"/>
    </source>
</evidence>
<gene>
    <name evidence="8" type="primary">ytbE</name>
    <name evidence="8" type="ORF">Pan44_09260</name>
</gene>
<sequence length="328" mass="36762">MSLPPLLSAAGRIEVPAVGLGLWKLPLAHAADRVEHAIDVGYRHLDSACDYGNETAVGEGIRRSIAAGKVKRDDLWITSKLWNTYHAREHVRPACERTLRDLGVDYLDLYLIHFPIALRYVPFEERYPPEWLFDPQAEKPRMEFARVSISETWHAMEDLVRAGLVRNIGICNFNTSLLRDLLNVATIRPAMLQVEMHPSLTQEKLLRFCREEGIGVTAFSPFGPASYVSIGMAKPEDSLFTRPAVQAAAKRTGRSPAQVLLRWGVQRGTAVVPMTSRPERLLENLSVGDFELTAEEMSAIGALNENRRFNDPGEFAEAAFNTFCPIYD</sequence>
<dbReference type="OrthoDB" id="9804790at2"/>
<evidence type="ECO:0000256" key="6">
    <source>
        <dbReference type="PIRSR" id="PIRSR000097-3"/>
    </source>
</evidence>
<dbReference type="PRINTS" id="PR00069">
    <property type="entry name" value="ALDKETRDTASE"/>
</dbReference>
<feature type="site" description="Lowers pKa of active site Tyr" evidence="6">
    <location>
        <position position="80"/>
    </location>
</feature>
<dbReference type="FunFam" id="3.20.20.100:FF:000002">
    <property type="entry name" value="2,5-diketo-D-gluconic acid reductase A"/>
    <property type="match status" value="1"/>
</dbReference>
<evidence type="ECO:0000256" key="5">
    <source>
        <dbReference type="PIRSR" id="PIRSR000097-2"/>
    </source>
</evidence>
<evidence type="ECO:0000256" key="1">
    <source>
        <dbReference type="ARBA" id="ARBA00007905"/>
    </source>
</evidence>
<dbReference type="KEGG" id="ccos:Pan44_09260"/>
<protein>
    <submittedName>
        <fullName evidence="8">Putative oxidoreductase YtbE</fullName>
        <ecNumber evidence="8">1.-.-.-</ecNumber>
    </submittedName>
</protein>
<dbReference type="SUPFAM" id="SSF51430">
    <property type="entry name" value="NAD(P)-linked oxidoreductase"/>
    <property type="match status" value="1"/>
</dbReference>
<dbReference type="Gene3D" id="3.20.20.100">
    <property type="entry name" value="NADP-dependent oxidoreductase domain"/>
    <property type="match status" value="1"/>
</dbReference>
<dbReference type="PROSITE" id="PS00062">
    <property type="entry name" value="ALDOKETO_REDUCTASE_2"/>
    <property type="match status" value="1"/>
</dbReference>
<dbReference type="PANTHER" id="PTHR11732">
    <property type="entry name" value="ALDO/KETO REDUCTASE"/>
    <property type="match status" value="1"/>
</dbReference>
<dbReference type="Pfam" id="PF00248">
    <property type="entry name" value="Aldo_ket_red"/>
    <property type="match status" value="1"/>
</dbReference>
<keyword evidence="2 8" id="KW-0560">Oxidoreductase</keyword>
<dbReference type="InterPro" id="IPR020471">
    <property type="entry name" value="AKR"/>
</dbReference>
<evidence type="ECO:0000256" key="4">
    <source>
        <dbReference type="PIRSR" id="PIRSR000097-1"/>
    </source>
</evidence>
<comment type="catalytic activity">
    <reaction evidence="3">
        <text>hydroxyacetone + NADP(+) = methylglyoxal + NADPH + H(+)</text>
        <dbReference type="Rhea" id="RHEA:27986"/>
        <dbReference type="ChEBI" id="CHEBI:15378"/>
        <dbReference type="ChEBI" id="CHEBI:17158"/>
        <dbReference type="ChEBI" id="CHEBI:27957"/>
        <dbReference type="ChEBI" id="CHEBI:57783"/>
        <dbReference type="ChEBI" id="CHEBI:58349"/>
    </reaction>
</comment>
<feature type="binding site" evidence="5">
    <location>
        <position position="113"/>
    </location>
    <ligand>
        <name>substrate</name>
    </ligand>
</feature>
<dbReference type="InterPro" id="IPR018170">
    <property type="entry name" value="Aldo/ket_reductase_CS"/>
</dbReference>
<comment type="similarity">
    <text evidence="1">Belongs to the aldo/keto reductase family.</text>
</comment>
<organism evidence="8 9">
    <name type="scientific">Caulifigura coniformis</name>
    <dbReference type="NCBI Taxonomy" id="2527983"/>
    <lineage>
        <taxon>Bacteria</taxon>
        <taxon>Pseudomonadati</taxon>
        <taxon>Planctomycetota</taxon>
        <taxon>Planctomycetia</taxon>
        <taxon>Planctomycetales</taxon>
        <taxon>Planctomycetaceae</taxon>
        <taxon>Caulifigura</taxon>
    </lineage>
</organism>
<dbReference type="EMBL" id="CP036271">
    <property type="protein sequence ID" value="QDT52913.1"/>
    <property type="molecule type" value="Genomic_DNA"/>
</dbReference>
<accession>A0A517S9W8</accession>